<dbReference type="Pfam" id="PF17137">
    <property type="entry name" value="DUF5110"/>
    <property type="match status" value="1"/>
</dbReference>
<comment type="subcellular location">
    <subcellularLocation>
        <location evidence="1">Endoplasmic reticulum</location>
    </subcellularLocation>
</comment>
<evidence type="ECO:0000256" key="8">
    <source>
        <dbReference type="ARBA" id="ARBA00023295"/>
    </source>
</evidence>
<dbReference type="InterPro" id="IPR048395">
    <property type="entry name" value="Glyco_hydro_31_C"/>
</dbReference>
<comment type="caution">
    <text evidence="16">The sequence shown here is derived from an EMBL/GenBank/DDBJ whole genome shotgun (WGS) entry which is preliminary data.</text>
</comment>
<keyword evidence="5 10" id="KW-0378">Hydrolase</keyword>
<name>R4XD45_TAPDE</name>
<evidence type="ECO:0000256" key="5">
    <source>
        <dbReference type="ARBA" id="ARBA00022801"/>
    </source>
</evidence>
<evidence type="ECO:0000313" key="16">
    <source>
        <dbReference type="EMBL" id="CCG83801.1"/>
    </source>
</evidence>
<dbReference type="GO" id="GO:0090599">
    <property type="term" value="F:alpha-glucosidase activity"/>
    <property type="evidence" value="ECO:0007669"/>
    <property type="project" value="TreeGrafter"/>
</dbReference>
<evidence type="ECO:0000256" key="4">
    <source>
        <dbReference type="ARBA" id="ARBA00022729"/>
    </source>
</evidence>
<dbReference type="Pfam" id="PF01055">
    <property type="entry name" value="Glyco_hydro_31_2nd"/>
    <property type="match status" value="1"/>
</dbReference>
<evidence type="ECO:0000256" key="7">
    <source>
        <dbReference type="ARBA" id="ARBA00023180"/>
    </source>
</evidence>
<dbReference type="GO" id="GO:0005975">
    <property type="term" value="P:carbohydrate metabolic process"/>
    <property type="evidence" value="ECO:0007669"/>
    <property type="project" value="InterPro"/>
</dbReference>
<keyword evidence="17" id="KW-1185">Reference proteome</keyword>
<evidence type="ECO:0000313" key="17">
    <source>
        <dbReference type="Proteomes" id="UP000013776"/>
    </source>
</evidence>
<dbReference type="Gene3D" id="3.20.20.80">
    <property type="entry name" value="Glycosidases"/>
    <property type="match status" value="2"/>
</dbReference>
<keyword evidence="8 10" id="KW-0326">Glycosidase</keyword>
<accession>R4XD45</accession>
<organism evidence="16 17">
    <name type="scientific">Taphrina deformans (strain PYCC 5710 / ATCC 11124 / CBS 356.35 / IMI 108563 / JCM 9778 / NBRC 8474)</name>
    <name type="common">Peach leaf curl fungus</name>
    <name type="synonym">Lalaria deformans</name>
    <dbReference type="NCBI Taxonomy" id="1097556"/>
    <lineage>
        <taxon>Eukaryota</taxon>
        <taxon>Fungi</taxon>
        <taxon>Dikarya</taxon>
        <taxon>Ascomycota</taxon>
        <taxon>Taphrinomycotina</taxon>
        <taxon>Taphrinomycetes</taxon>
        <taxon>Taphrinales</taxon>
        <taxon>Taphrinaceae</taxon>
        <taxon>Taphrina</taxon>
    </lineage>
</organism>
<evidence type="ECO:0000256" key="3">
    <source>
        <dbReference type="ARBA" id="ARBA00007806"/>
    </source>
</evidence>
<dbReference type="InterPro" id="IPR000322">
    <property type="entry name" value="Glyco_hydro_31_TIM"/>
</dbReference>
<dbReference type="VEuPathDB" id="FungiDB:TAPDE_004091"/>
<dbReference type="SUPFAM" id="SSF51011">
    <property type="entry name" value="Glycosyl hydrolase domain"/>
    <property type="match status" value="1"/>
</dbReference>
<dbReference type="CDD" id="cd14752">
    <property type="entry name" value="GH31_N"/>
    <property type="match status" value="1"/>
</dbReference>
<dbReference type="Gene3D" id="2.60.40.1760">
    <property type="entry name" value="glycosyl hydrolase (family 31)"/>
    <property type="match status" value="1"/>
</dbReference>
<dbReference type="AlphaFoldDB" id="R4XD45"/>
<evidence type="ECO:0000256" key="6">
    <source>
        <dbReference type="ARBA" id="ARBA00022824"/>
    </source>
</evidence>
<feature type="domain" description="Glycoside hydrolase family 31 TIM barrel" evidence="12">
    <location>
        <begin position="388"/>
        <end position="717"/>
    </location>
</feature>
<sequence>MYWIHLLLWFYVTGVEMVQKQDFKTCKQSGFCRRNRALASKASRLGAQHVSPYRLDPSTVKLEHGSLEGIVYKTINTTTSDIALPLHISFLKSGAVRVTLDEQRRRDLDIALPAGKEHLINKARFNEAEKYAIAGGLDVDESITTIKSHDDGFNIQYGPGKTYEMGLSFKPLKIVFSRDGETEIILNDRGLMNLEHWRSKEEVPEKDSNEPAEMAELEKFSDEEDERAGMWEEDFNGKHDSKPRGPEAVGLDITFVGYANVYGLPEHTGPLSLRETTDSGSDTYDDPYRLYNTDVFQYEPDSPMALYGSIPFMQAHKKGSDAGVFWLNAAETWVDIAKGASNPLSFSASEKSTQTHWVSESGLLDVFVFLGPDSQTLYNTHSELIGKPMLPPLFSIGHHQCRWNYESEDDVLDVTANFDKHDIPYDVIWLDIEYTQAKKYFTWNKAYFPDPARMMDKLEETKRKLVAIIDPHVKKDPDFPLYQEALAGNHCIKDGNGGVYEGQCWPGPSVWPDFTKPETSKWWSEWYDVSKFEGSKDNLHIWNDMNEPAIFTGPDISMHRDSIHDKGWEHRDLHNAYGSMMVKSTYEGMKARNRDEPKRPFILSRSFWAGTQRFGAIWSGDNMGTWEHLESATATLINNGLAGMTFSGADVGGFFDDPPKDMLTRWYQAGAFYPFFRAHAHIDTKRREPWLIGQPYTGMIREAILLRYSLLPTWYTAFYETATSGMPLMRPHFLVFPNDEAGFQVQNQYFIGSSGLLHHPVVKENAPSIELYLADDEPYYDYHQLKLYQGRGRKTIQTPIEYNPVFIHGGHIITRRDRHRRSSELTRHDPITLVVALNNAGTAKGTLYQDDGETFRNENGEYVLREFSFNNTVLTTKNLHPEPEKAKAYEASTTGVKVEKILIVGYKGKASQAEIREDGRTTTAEVEFIRDIGSGMSLLSIRNPAVLVARDWTITLK</sequence>
<dbReference type="OrthoDB" id="3237269at2759"/>
<feature type="signal peptide" evidence="11">
    <location>
        <begin position="1"/>
        <end position="17"/>
    </location>
</feature>
<dbReference type="Proteomes" id="UP000013776">
    <property type="component" value="Unassembled WGS sequence"/>
</dbReference>
<evidence type="ECO:0000259" key="13">
    <source>
        <dbReference type="Pfam" id="PF13802"/>
    </source>
</evidence>
<evidence type="ECO:0000256" key="11">
    <source>
        <dbReference type="SAM" id="SignalP"/>
    </source>
</evidence>
<dbReference type="SUPFAM" id="SSF74650">
    <property type="entry name" value="Galactose mutarotase-like"/>
    <property type="match status" value="1"/>
</dbReference>
<evidence type="ECO:0000259" key="12">
    <source>
        <dbReference type="Pfam" id="PF01055"/>
    </source>
</evidence>
<comment type="pathway">
    <text evidence="2">Glycan metabolism; N-glycan metabolism.</text>
</comment>
<keyword evidence="4 11" id="KW-0732">Signal</keyword>
<dbReference type="GO" id="GO:0006491">
    <property type="term" value="P:N-glycan processing"/>
    <property type="evidence" value="ECO:0007669"/>
    <property type="project" value="TreeGrafter"/>
</dbReference>
<evidence type="ECO:0000256" key="2">
    <source>
        <dbReference type="ARBA" id="ARBA00004833"/>
    </source>
</evidence>
<dbReference type="InterPro" id="IPR013780">
    <property type="entry name" value="Glyco_hydro_b"/>
</dbReference>
<evidence type="ECO:0000259" key="14">
    <source>
        <dbReference type="Pfam" id="PF17137"/>
    </source>
</evidence>
<reference evidence="16 17" key="1">
    <citation type="journal article" date="2013" name="MBio">
        <title>Genome sequencing of the plant pathogen Taphrina deformans, the causal agent of peach leaf curl.</title>
        <authorList>
            <person name="Cisse O.H."/>
            <person name="Almeida J.M.G.C.F."/>
            <person name="Fonseca A."/>
            <person name="Kumar A.A."/>
            <person name="Salojaervi J."/>
            <person name="Overmyer K."/>
            <person name="Hauser P.M."/>
            <person name="Pagni M."/>
        </authorList>
    </citation>
    <scope>NUCLEOTIDE SEQUENCE [LARGE SCALE GENOMIC DNA]</scope>
    <source>
        <strain evidence="17">PYCC 5710 / ATCC 11124 / CBS 356.35 / IMI 108563 / JCM 9778 / NBRC 8474</strain>
    </source>
</reference>
<dbReference type="InterPro" id="IPR011013">
    <property type="entry name" value="Gal_mutarotase_sf_dom"/>
</dbReference>
<feature type="chain" id="PRO_5004381449" description="Glucosidase II subunit alpha" evidence="11">
    <location>
        <begin position="18"/>
        <end position="957"/>
    </location>
</feature>
<dbReference type="EMBL" id="CAHR02000180">
    <property type="protein sequence ID" value="CCG83801.1"/>
    <property type="molecule type" value="Genomic_DNA"/>
</dbReference>
<dbReference type="STRING" id="1097556.R4XD45"/>
<dbReference type="PANTHER" id="PTHR22762:SF54">
    <property type="entry name" value="BCDNA.GH04962"/>
    <property type="match status" value="1"/>
</dbReference>
<feature type="domain" description="Glycosyl hydrolase family 31 C-terminal" evidence="15">
    <location>
        <begin position="725"/>
        <end position="813"/>
    </location>
</feature>
<dbReference type="CDD" id="cd06603">
    <property type="entry name" value="GH31_GANC_GANAB_alpha"/>
    <property type="match status" value="1"/>
</dbReference>
<dbReference type="GO" id="GO:0030246">
    <property type="term" value="F:carbohydrate binding"/>
    <property type="evidence" value="ECO:0007669"/>
    <property type="project" value="InterPro"/>
</dbReference>
<comment type="similarity">
    <text evidence="3 10">Belongs to the glycosyl hydrolase 31 family.</text>
</comment>
<dbReference type="SUPFAM" id="SSF51445">
    <property type="entry name" value="(Trans)glycosidases"/>
    <property type="match status" value="1"/>
</dbReference>
<feature type="domain" description="Glycoside hydrolase family 31 N-terminal" evidence="13">
    <location>
        <begin position="85"/>
        <end position="335"/>
    </location>
</feature>
<keyword evidence="7" id="KW-0325">Glycoprotein</keyword>
<evidence type="ECO:0000259" key="15">
    <source>
        <dbReference type="Pfam" id="PF21365"/>
    </source>
</evidence>
<dbReference type="InterPro" id="IPR033403">
    <property type="entry name" value="DUF5110"/>
</dbReference>
<feature type="domain" description="DUF5110" evidence="14">
    <location>
        <begin position="830"/>
        <end position="872"/>
    </location>
</feature>
<dbReference type="Gene3D" id="2.60.40.1180">
    <property type="entry name" value="Golgi alpha-mannosidase II"/>
    <property type="match status" value="2"/>
</dbReference>
<evidence type="ECO:0000256" key="1">
    <source>
        <dbReference type="ARBA" id="ARBA00004240"/>
    </source>
</evidence>
<dbReference type="InterPro" id="IPR025887">
    <property type="entry name" value="Glyco_hydro_31_N_dom"/>
</dbReference>
<proteinExistence type="inferred from homology"/>
<evidence type="ECO:0000256" key="10">
    <source>
        <dbReference type="RuleBase" id="RU361185"/>
    </source>
</evidence>
<evidence type="ECO:0000256" key="9">
    <source>
        <dbReference type="ARBA" id="ARBA00042895"/>
    </source>
</evidence>
<dbReference type="GO" id="GO:0017177">
    <property type="term" value="C:glucosidase II complex"/>
    <property type="evidence" value="ECO:0007669"/>
    <property type="project" value="TreeGrafter"/>
</dbReference>
<dbReference type="PANTHER" id="PTHR22762">
    <property type="entry name" value="ALPHA-GLUCOSIDASE"/>
    <property type="match status" value="1"/>
</dbReference>
<dbReference type="Pfam" id="PF21365">
    <property type="entry name" value="Glyco_hydro_31_3rd"/>
    <property type="match status" value="1"/>
</dbReference>
<dbReference type="Pfam" id="PF13802">
    <property type="entry name" value="Gal_mutarotas_2"/>
    <property type="match status" value="1"/>
</dbReference>
<gene>
    <name evidence="16" type="ORF">TAPDE_004091</name>
</gene>
<dbReference type="eggNOG" id="KOG1066">
    <property type="taxonomic scope" value="Eukaryota"/>
</dbReference>
<protein>
    <recommendedName>
        <fullName evidence="9">Glucosidase II subunit alpha</fullName>
    </recommendedName>
</protein>
<dbReference type="InterPro" id="IPR017853">
    <property type="entry name" value="GH"/>
</dbReference>
<keyword evidence="6" id="KW-0256">Endoplasmic reticulum</keyword>